<evidence type="ECO:0000256" key="7">
    <source>
        <dbReference type="ARBA" id="ARBA00022723"/>
    </source>
</evidence>
<name>A0ABX6ELB4_9HYPH</name>
<evidence type="ECO:0000256" key="10">
    <source>
        <dbReference type="ARBA" id="ARBA00023098"/>
    </source>
</evidence>
<reference evidence="14" key="1">
    <citation type="submission" date="2019-09" db="EMBL/GenBank/DDBJ databases">
        <title>Isolation and complete genome sequencing of Methylocystis species.</title>
        <authorList>
            <person name="Rumah B.L."/>
            <person name="Stead C.E."/>
            <person name="Stevens B.C."/>
            <person name="Minton N.P."/>
            <person name="Grosse-Honebrink A."/>
            <person name="Zhang Y."/>
        </authorList>
    </citation>
    <scope>NUCLEOTIDE SEQUENCE [LARGE SCALE GENOMIC DNA]</scope>
    <source>
        <strain evidence="14">BRCS1</strain>
    </source>
</reference>
<evidence type="ECO:0000256" key="2">
    <source>
        <dbReference type="ARBA" id="ARBA00002923"/>
    </source>
</evidence>
<feature type="active site" description="Proton donor" evidence="12">
    <location>
        <position position="272"/>
    </location>
</feature>
<evidence type="ECO:0000256" key="1">
    <source>
        <dbReference type="ARBA" id="ARBA00001947"/>
    </source>
</evidence>
<dbReference type="EMBL" id="CP044328">
    <property type="protein sequence ID" value="QGM95150.1"/>
    <property type="molecule type" value="Genomic_DNA"/>
</dbReference>
<evidence type="ECO:0000256" key="6">
    <source>
        <dbReference type="ARBA" id="ARBA00022556"/>
    </source>
</evidence>
<keyword evidence="10 12" id="KW-0443">Lipid metabolism</keyword>
<dbReference type="Proteomes" id="UP000424673">
    <property type="component" value="Chromosome"/>
</dbReference>
<feature type="binding site" evidence="12">
    <location>
        <position position="88"/>
    </location>
    <ligand>
        <name>Zn(2+)</name>
        <dbReference type="ChEBI" id="CHEBI:29105"/>
    </ligand>
</feature>
<gene>
    <name evidence="12 13" type="primary">lpxC</name>
    <name evidence="13" type="ORF">F7D13_14555</name>
</gene>
<comment type="cofactor">
    <cofactor evidence="1 12">
        <name>Zn(2+)</name>
        <dbReference type="ChEBI" id="CHEBI:29105"/>
    </cofactor>
</comment>
<dbReference type="InterPro" id="IPR011334">
    <property type="entry name" value="UDP-acyl_GlcNac_deAcase_C"/>
</dbReference>
<evidence type="ECO:0000256" key="9">
    <source>
        <dbReference type="ARBA" id="ARBA00022833"/>
    </source>
</evidence>
<evidence type="ECO:0000313" key="13">
    <source>
        <dbReference type="EMBL" id="QGM95150.1"/>
    </source>
</evidence>
<dbReference type="PANTHER" id="PTHR33694">
    <property type="entry name" value="UDP-3-O-ACYL-N-ACETYLGLUCOSAMINE DEACETYLASE 1, MITOCHONDRIAL-RELATED"/>
    <property type="match status" value="1"/>
</dbReference>
<keyword evidence="7 12" id="KW-0479">Metal-binding</keyword>
<dbReference type="PANTHER" id="PTHR33694:SF1">
    <property type="entry name" value="UDP-3-O-ACYL-N-ACETYLGLUCOSAMINE DEACETYLASE 1, MITOCHONDRIAL-RELATED"/>
    <property type="match status" value="1"/>
</dbReference>
<evidence type="ECO:0000256" key="8">
    <source>
        <dbReference type="ARBA" id="ARBA00022801"/>
    </source>
</evidence>
<sequence>MRARRAARPGSTAAPAVQQTLARSFTLTGQGVHGGRPASMTLAPAGADVGIVFSVAGADIEAHWSRVDASTLRTQLAGDGASVSTVEHVMAALAALRVDNALVLLEGDEVPAMDGSARDFVSAIDEAGVVVLPAPRRVLRVVTPARVSDGAGWAELRPAESGLHLDVEIAFPRPVGRQRLALDLTPETFRRELAGARSFGFVRDAERLWREGLALGANLDNTLVFDARAAINPQGERFADECVRHKMLDVVGDLALAGAPMIGAFRSYRGGHSLNLALVEAAARSGALALELDSGHNEGVSATGRSLSP</sequence>
<keyword evidence="9 12" id="KW-0862">Zinc</keyword>
<dbReference type="HAMAP" id="MF_00388">
    <property type="entry name" value="LpxC"/>
    <property type="match status" value="1"/>
</dbReference>
<dbReference type="Gene3D" id="3.30.1700.10">
    <property type="entry name" value="lpxc deacetylase, domain 2"/>
    <property type="match status" value="1"/>
</dbReference>
<dbReference type="EC" id="3.5.1.108" evidence="4 12"/>
<keyword evidence="14" id="KW-1185">Reference proteome</keyword>
<dbReference type="Gene3D" id="3.30.230.20">
    <property type="entry name" value="lpxc deacetylase, domain 1"/>
    <property type="match status" value="1"/>
</dbReference>
<evidence type="ECO:0000256" key="12">
    <source>
        <dbReference type="HAMAP-Rule" id="MF_00388"/>
    </source>
</evidence>
<evidence type="ECO:0000313" key="14">
    <source>
        <dbReference type="Proteomes" id="UP000424673"/>
    </source>
</evidence>
<dbReference type="GO" id="GO:0103117">
    <property type="term" value="F:UDP-3-O-acyl-N-acetylglucosamine deacetylase activity"/>
    <property type="evidence" value="ECO:0007669"/>
    <property type="project" value="UniProtKB-EC"/>
</dbReference>
<dbReference type="InterPro" id="IPR020568">
    <property type="entry name" value="Ribosomal_Su5_D2-typ_SF"/>
</dbReference>
<dbReference type="InterPro" id="IPR015870">
    <property type="entry name" value="UDP-acyl_N-AcGlcN_deAcase_N"/>
</dbReference>
<proteinExistence type="inferred from homology"/>
<dbReference type="Pfam" id="PF03331">
    <property type="entry name" value="LpxC"/>
    <property type="match status" value="1"/>
</dbReference>
<evidence type="ECO:0000256" key="3">
    <source>
        <dbReference type="ARBA" id="ARBA00005002"/>
    </source>
</evidence>
<keyword evidence="8 12" id="KW-0378">Hydrolase</keyword>
<evidence type="ECO:0000256" key="4">
    <source>
        <dbReference type="ARBA" id="ARBA00012745"/>
    </source>
</evidence>
<evidence type="ECO:0000256" key="5">
    <source>
        <dbReference type="ARBA" id="ARBA00022516"/>
    </source>
</evidence>
<comment type="similarity">
    <text evidence="12">Belongs to the LpxC family.</text>
</comment>
<organism evidence="13 14">
    <name type="scientific">Methylocystis rosea</name>
    <dbReference type="NCBI Taxonomy" id="173366"/>
    <lineage>
        <taxon>Bacteria</taxon>
        <taxon>Pseudomonadati</taxon>
        <taxon>Pseudomonadota</taxon>
        <taxon>Alphaproteobacteria</taxon>
        <taxon>Hyphomicrobiales</taxon>
        <taxon>Methylocystaceae</taxon>
        <taxon>Methylocystis</taxon>
    </lineage>
</organism>
<comment type="catalytic activity">
    <reaction evidence="11 12">
        <text>a UDP-3-O-[(3R)-3-hydroxyacyl]-N-acetyl-alpha-D-glucosamine + H2O = a UDP-3-O-[(3R)-3-hydroxyacyl]-alpha-D-glucosamine + acetate</text>
        <dbReference type="Rhea" id="RHEA:67816"/>
        <dbReference type="ChEBI" id="CHEBI:15377"/>
        <dbReference type="ChEBI" id="CHEBI:30089"/>
        <dbReference type="ChEBI" id="CHEBI:137740"/>
        <dbReference type="ChEBI" id="CHEBI:173225"/>
        <dbReference type="EC" id="3.5.1.108"/>
    </reaction>
</comment>
<keyword evidence="5 12" id="KW-0444">Lipid biosynthesis</keyword>
<protein>
    <recommendedName>
        <fullName evidence="4 12">UDP-3-O-acyl-N-acetylglucosamine deacetylase</fullName>
        <shortName evidence="12">UDP-3-O-acyl-GlcNAc deacetylase</shortName>
        <ecNumber evidence="4 12">3.5.1.108</ecNumber>
    </recommendedName>
    <alternativeName>
        <fullName evidence="12">UDP-3-O-[R-3-hydroxymyristoyl]-N-acetylglucosamine deacetylase</fullName>
    </alternativeName>
</protein>
<comment type="function">
    <text evidence="2 12">Catalyzes the hydrolysis of UDP-3-O-myristoyl-N-acetylglucosamine to form UDP-3-O-myristoylglucosamine and acetate, the committed step in lipid A biosynthesis.</text>
</comment>
<evidence type="ECO:0000256" key="11">
    <source>
        <dbReference type="ARBA" id="ARBA00024535"/>
    </source>
</evidence>
<feature type="binding site" evidence="12">
    <location>
        <position position="245"/>
    </location>
    <ligand>
        <name>Zn(2+)</name>
        <dbReference type="ChEBI" id="CHEBI:29105"/>
    </ligand>
</feature>
<feature type="binding site" evidence="12">
    <location>
        <position position="249"/>
    </location>
    <ligand>
        <name>Zn(2+)</name>
        <dbReference type="ChEBI" id="CHEBI:29105"/>
    </ligand>
</feature>
<dbReference type="SUPFAM" id="SSF54211">
    <property type="entry name" value="Ribosomal protein S5 domain 2-like"/>
    <property type="match status" value="2"/>
</dbReference>
<keyword evidence="6 12" id="KW-0441">Lipid A biosynthesis</keyword>
<reference evidence="13 14" key="2">
    <citation type="journal article" date="2021" name="AMB Express">
        <title>Isolation and characterisation of Methylocystis spp. for poly-3-hydroxybutyrate production using waste methane feedstocks.</title>
        <authorList>
            <person name="Rumah B.L."/>
            <person name="Stead C.E."/>
            <person name="Claxton Stevens B.H."/>
            <person name="Minton N.P."/>
            <person name="Grosse-Honebrink A."/>
            <person name="Zhang Y."/>
        </authorList>
    </citation>
    <scope>NUCLEOTIDE SEQUENCE [LARGE SCALE GENOMIC DNA]</scope>
    <source>
        <strain evidence="13 14">BRCS1</strain>
    </source>
</reference>
<dbReference type="NCBIfam" id="TIGR00325">
    <property type="entry name" value="lpxC"/>
    <property type="match status" value="1"/>
</dbReference>
<comment type="pathway">
    <text evidence="3 12">Glycolipid biosynthesis; lipid IV(A) biosynthesis; lipid IV(A) from (3R)-3-hydroxytetradecanoyl-[acyl-carrier-protein] and UDP-N-acetyl-alpha-D-glucosamine: step 2/6.</text>
</comment>
<dbReference type="RefSeq" id="WP_154453436.1">
    <property type="nucleotide sequence ID" value="NZ_CP044328.1"/>
</dbReference>
<accession>A0ABX6ELB4</accession>
<dbReference type="InterPro" id="IPR004463">
    <property type="entry name" value="UDP-acyl_GlcNac_deAcase"/>
</dbReference>